<evidence type="ECO:0000259" key="3">
    <source>
        <dbReference type="SMART" id="SM00645"/>
    </source>
</evidence>
<dbReference type="EMBL" id="CP002691">
    <property type="protein sequence ID" value="AEE49325.1"/>
    <property type="molecule type" value="Genomic_DNA"/>
</dbReference>
<feature type="chain" id="PRO_5003317239" evidence="2">
    <location>
        <begin position="30"/>
        <end position="463"/>
    </location>
</feature>
<dbReference type="PRINTS" id="PR00705">
    <property type="entry name" value="PAPAIN"/>
</dbReference>
<feature type="domain" description="Peptidase C1A papain C-terminal" evidence="3">
    <location>
        <begin position="116"/>
        <end position="334"/>
    </location>
</feature>
<reference evidence="4 5" key="1">
    <citation type="journal article" date="2011" name="Stand. Genomic Sci.">
        <title>Complete genome sequence of Haliscomenobacter hydrossis type strain (O).</title>
        <authorList>
            <consortium name="US DOE Joint Genome Institute (JGI-PGF)"/>
            <person name="Daligault H."/>
            <person name="Lapidus A."/>
            <person name="Zeytun A."/>
            <person name="Nolan M."/>
            <person name="Lucas S."/>
            <person name="Del Rio T.G."/>
            <person name="Tice H."/>
            <person name="Cheng J.F."/>
            <person name="Tapia R."/>
            <person name="Han C."/>
            <person name="Goodwin L."/>
            <person name="Pitluck S."/>
            <person name="Liolios K."/>
            <person name="Pagani I."/>
            <person name="Ivanova N."/>
            <person name="Huntemann M."/>
            <person name="Mavromatis K."/>
            <person name="Mikhailova N."/>
            <person name="Pati A."/>
            <person name="Chen A."/>
            <person name="Palaniappan K."/>
            <person name="Land M."/>
            <person name="Hauser L."/>
            <person name="Brambilla E.M."/>
            <person name="Rohde M."/>
            <person name="Verbarg S."/>
            <person name="Goker M."/>
            <person name="Bristow J."/>
            <person name="Eisen J.A."/>
            <person name="Markowitz V."/>
            <person name="Hugenholtz P."/>
            <person name="Kyrpides N.C."/>
            <person name="Klenk H.P."/>
            <person name="Woyke T."/>
        </authorList>
    </citation>
    <scope>NUCLEOTIDE SEQUENCE [LARGE SCALE GENOMIC DNA]</scope>
    <source>
        <strain evidence="5">ATCC 27775 / DSM 1100 / LMG 10767 / O</strain>
    </source>
</reference>
<comment type="similarity">
    <text evidence="1">Belongs to the peptidase C1 family.</text>
</comment>
<feature type="signal peptide" evidence="2">
    <location>
        <begin position="1"/>
        <end position="29"/>
    </location>
</feature>
<evidence type="ECO:0000313" key="5">
    <source>
        <dbReference type="Proteomes" id="UP000008461"/>
    </source>
</evidence>
<protein>
    <submittedName>
        <fullName evidence="4">Peptidase C1A papain</fullName>
    </submittedName>
</protein>
<dbReference type="InterPro" id="IPR000668">
    <property type="entry name" value="Peptidase_C1A_C"/>
</dbReference>
<dbReference type="InterPro" id="IPR038765">
    <property type="entry name" value="Papain-like_cys_pep_sf"/>
</dbReference>
<dbReference type="Pfam" id="PF00112">
    <property type="entry name" value="Peptidase_C1"/>
    <property type="match status" value="1"/>
</dbReference>
<evidence type="ECO:0000256" key="1">
    <source>
        <dbReference type="ARBA" id="ARBA00008455"/>
    </source>
</evidence>
<organism evidence="4 5">
    <name type="scientific">Haliscomenobacter hydrossis (strain ATCC 27775 / DSM 1100 / LMG 10767 / O)</name>
    <dbReference type="NCBI Taxonomy" id="760192"/>
    <lineage>
        <taxon>Bacteria</taxon>
        <taxon>Pseudomonadati</taxon>
        <taxon>Bacteroidota</taxon>
        <taxon>Saprospiria</taxon>
        <taxon>Saprospirales</taxon>
        <taxon>Haliscomenobacteraceae</taxon>
        <taxon>Haliscomenobacter</taxon>
    </lineage>
</organism>
<name>F4KXB7_HALH1</name>
<keyword evidence="2" id="KW-0732">Signal</keyword>
<dbReference type="RefSeq" id="WP_013763879.1">
    <property type="nucleotide sequence ID" value="NC_015510.1"/>
</dbReference>
<dbReference type="STRING" id="760192.Halhy_1431"/>
<dbReference type="InterPro" id="IPR013128">
    <property type="entry name" value="Peptidase_C1A"/>
</dbReference>
<reference key="2">
    <citation type="submission" date="2011-04" db="EMBL/GenBank/DDBJ databases">
        <title>Complete sequence of chromosome of Haliscomenobacter hydrossis DSM 1100.</title>
        <authorList>
            <consortium name="US DOE Joint Genome Institute (JGI-PGF)"/>
            <person name="Lucas S."/>
            <person name="Han J."/>
            <person name="Lapidus A."/>
            <person name="Bruce D."/>
            <person name="Goodwin L."/>
            <person name="Pitluck S."/>
            <person name="Peters L."/>
            <person name="Kyrpides N."/>
            <person name="Mavromatis K."/>
            <person name="Ivanova N."/>
            <person name="Ovchinnikova G."/>
            <person name="Pagani I."/>
            <person name="Daligault H."/>
            <person name="Detter J.C."/>
            <person name="Han C."/>
            <person name="Land M."/>
            <person name="Hauser L."/>
            <person name="Markowitz V."/>
            <person name="Cheng J.-F."/>
            <person name="Hugenholtz P."/>
            <person name="Woyke T."/>
            <person name="Wu D."/>
            <person name="Verbarg S."/>
            <person name="Frueling A."/>
            <person name="Brambilla E."/>
            <person name="Klenk H.-P."/>
            <person name="Eisen J.A."/>
        </authorList>
    </citation>
    <scope>NUCLEOTIDE SEQUENCE</scope>
    <source>
        <strain>DSM 1100</strain>
    </source>
</reference>
<dbReference type="InterPro" id="IPR000169">
    <property type="entry name" value="Pept_cys_AS"/>
</dbReference>
<dbReference type="GO" id="GO:0008234">
    <property type="term" value="F:cysteine-type peptidase activity"/>
    <property type="evidence" value="ECO:0007669"/>
    <property type="project" value="InterPro"/>
</dbReference>
<dbReference type="Gene3D" id="3.90.70.10">
    <property type="entry name" value="Cysteine proteinases"/>
    <property type="match status" value="1"/>
</dbReference>
<dbReference type="CDD" id="cd02248">
    <property type="entry name" value="Peptidase_C1A"/>
    <property type="match status" value="1"/>
</dbReference>
<dbReference type="Proteomes" id="UP000008461">
    <property type="component" value="Chromosome"/>
</dbReference>
<evidence type="ECO:0000256" key="2">
    <source>
        <dbReference type="SAM" id="SignalP"/>
    </source>
</evidence>
<dbReference type="PROSITE" id="PS51257">
    <property type="entry name" value="PROKAR_LIPOPROTEIN"/>
    <property type="match status" value="1"/>
</dbReference>
<dbReference type="HOGENOM" id="CLU_590199_0_0_10"/>
<dbReference type="AlphaFoldDB" id="F4KXB7"/>
<proteinExistence type="inferred from homology"/>
<dbReference type="KEGG" id="hhy:Halhy_1431"/>
<gene>
    <name evidence="4" type="ordered locus">Halhy_1431</name>
</gene>
<dbReference type="PANTHER" id="PTHR12411">
    <property type="entry name" value="CYSTEINE PROTEASE FAMILY C1-RELATED"/>
    <property type="match status" value="1"/>
</dbReference>
<dbReference type="InterPro" id="IPR039417">
    <property type="entry name" value="Peptidase_C1A_papain-like"/>
</dbReference>
<keyword evidence="5" id="KW-1185">Reference proteome</keyword>
<dbReference type="SMART" id="SM00645">
    <property type="entry name" value="Pept_C1"/>
    <property type="match status" value="1"/>
</dbReference>
<evidence type="ECO:0000313" key="4">
    <source>
        <dbReference type="EMBL" id="AEE49325.1"/>
    </source>
</evidence>
<sequence>MKTPNVSTFSILKTLSFFALLLSACGIQAQVQVPQIYINREIQAPQNIKIELQQQRQFINNQKLPFAVGFTSVSGKQIQQITGERELSPQQLQAVNNYLRVKQFTIDPGVLACNAGMAAYDARSKGQVTPVRDQGGCGSCWAFGTLAAYETNYLKVNGGAANALNLSEQQILSCSGGGDCGGGMSNIVYQWWVDGNNSVVTEATYPYSSSATACQPKPATNYKAEAWGLADPAATYAGIASVAKIKEAICKYGSVASSVMVDGLFQNYVAGVFFGFASNYGAPSSNHVVQIIGWDDAKGAWLIKNSWGTDWGMAGLMWIKYNANNIGRRAVWVKAKAQLVLVNPGIVVNPGIAVNPGVIVAASDNWVNADPNTSSLTKINFLNAGANLNTWGKCSPQDCDWGKAKVDPLVGNPNYTHCAIYNQGFVLRTIYFKKVGTTMNVFMVSKFNDARGTQNSAMTFKKS</sequence>
<dbReference type="OrthoDB" id="3648721at2"/>
<dbReference type="SUPFAM" id="SSF54001">
    <property type="entry name" value="Cysteine proteinases"/>
    <property type="match status" value="1"/>
</dbReference>
<dbReference type="PROSITE" id="PS00139">
    <property type="entry name" value="THIOL_PROTEASE_CYS"/>
    <property type="match status" value="1"/>
</dbReference>
<accession>F4KXB7</accession>
<dbReference type="GO" id="GO:0006508">
    <property type="term" value="P:proteolysis"/>
    <property type="evidence" value="ECO:0007669"/>
    <property type="project" value="InterPro"/>
</dbReference>
<dbReference type="eggNOG" id="COG4870">
    <property type="taxonomic scope" value="Bacteria"/>
</dbReference>